<dbReference type="InterPro" id="IPR050224">
    <property type="entry name" value="TALE_homeobox"/>
</dbReference>
<evidence type="ECO:0000256" key="5">
    <source>
        <dbReference type="SAM" id="MobiDB-lite"/>
    </source>
</evidence>
<proteinExistence type="predicted"/>
<name>A0A0H5QNF2_9EUKA</name>
<evidence type="ECO:0000256" key="1">
    <source>
        <dbReference type="ARBA" id="ARBA00023125"/>
    </source>
</evidence>
<dbReference type="GO" id="GO:0006355">
    <property type="term" value="P:regulation of DNA-templated transcription"/>
    <property type="evidence" value="ECO:0007669"/>
    <property type="project" value="InterPro"/>
</dbReference>
<evidence type="ECO:0000313" key="7">
    <source>
        <dbReference type="EMBL" id="CRZ02906.1"/>
    </source>
</evidence>
<comment type="subcellular location">
    <subcellularLocation>
        <location evidence="4">Nucleus</location>
    </subcellularLocation>
</comment>
<organism evidence="7">
    <name type="scientific">Spongospora subterranea</name>
    <dbReference type="NCBI Taxonomy" id="70186"/>
    <lineage>
        <taxon>Eukaryota</taxon>
        <taxon>Sar</taxon>
        <taxon>Rhizaria</taxon>
        <taxon>Endomyxa</taxon>
        <taxon>Phytomyxea</taxon>
        <taxon>Plasmodiophorida</taxon>
        <taxon>Plasmodiophoridae</taxon>
        <taxon>Spongospora</taxon>
    </lineage>
</organism>
<feature type="domain" description="Homeobox" evidence="6">
    <location>
        <begin position="187"/>
        <end position="250"/>
    </location>
</feature>
<evidence type="ECO:0000256" key="4">
    <source>
        <dbReference type="PROSITE-ProRule" id="PRU00108"/>
    </source>
</evidence>
<accession>A0A0H5QNF2</accession>
<dbReference type="InterPro" id="IPR008422">
    <property type="entry name" value="KN_HD"/>
</dbReference>
<evidence type="ECO:0000259" key="6">
    <source>
        <dbReference type="PROSITE" id="PS50071"/>
    </source>
</evidence>
<keyword evidence="2 4" id="KW-0371">Homeobox</keyword>
<dbReference type="InterPro" id="IPR009057">
    <property type="entry name" value="Homeodomain-like_sf"/>
</dbReference>
<protein>
    <recommendedName>
        <fullName evidence="6">Homeobox domain-containing protein</fullName>
    </recommendedName>
</protein>
<reference evidence="7" key="1">
    <citation type="submission" date="2015-04" db="EMBL/GenBank/DDBJ databases">
        <title>The genome sequence of the plant pathogenic Rhizarian Plasmodiophora brassicae reveals insights in its biotrophic life cycle and the origin of chitin synthesis.</title>
        <authorList>
            <person name="Schwelm A."/>
            <person name="Fogelqvist J."/>
            <person name="Knaust A."/>
            <person name="Julke S."/>
            <person name="Lilja T."/>
            <person name="Dhandapani V."/>
            <person name="Bonilla-Rosso G."/>
            <person name="Karlsson M."/>
            <person name="Shevchenko A."/>
            <person name="Choi S.R."/>
            <person name="Kim H.G."/>
            <person name="Park J.Y."/>
            <person name="Lim Y.P."/>
            <person name="Ludwig-Muller J."/>
            <person name="Dixelius C."/>
        </authorList>
    </citation>
    <scope>NUCLEOTIDE SEQUENCE</scope>
    <source>
        <tissue evidence="7">Potato root galls</tissue>
    </source>
</reference>
<dbReference type="AlphaFoldDB" id="A0A0H5QNF2"/>
<keyword evidence="3 4" id="KW-0539">Nucleus</keyword>
<keyword evidence="1 4" id="KW-0238">DNA-binding</keyword>
<evidence type="ECO:0000256" key="3">
    <source>
        <dbReference type="ARBA" id="ARBA00023242"/>
    </source>
</evidence>
<dbReference type="SUPFAM" id="SSF46689">
    <property type="entry name" value="Homeodomain-like"/>
    <property type="match status" value="1"/>
</dbReference>
<dbReference type="Gene3D" id="1.10.10.60">
    <property type="entry name" value="Homeodomain-like"/>
    <property type="match status" value="1"/>
</dbReference>
<dbReference type="Pfam" id="PF05920">
    <property type="entry name" value="Homeobox_KN"/>
    <property type="match status" value="1"/>
</dbReference>
<evidence type="ECO:0000256" key="2">
    <source>
        <dbReference type="ARBA" id="ARBA00023155"/>
    </source>
</evidence>
<feature type="region of interest" description="Disordered" evidence="5">
    <location>
        <begin position="1"/>
        <end position="26"/>
    </location>
</feature>
<feature type="DNA-binding region" description="Homeobox" evidence="4">
    <location>
        <begin position="189"/>
        <end position="251"/>
    </location>
</feature>
<sequence length="280" mass="31912">MQREPMYMSRSNPPPRQPITNGSGANISNVPYGPIFDQFASPPTAPVSDPFAFYGSTLDGSMHRQTLSMNPHHPMMSMDRFPVLKYEHEPRKVINRVEQAQPAIVLMNDASRELDRRFQASFAGGSPFTAGNPPYQSVFVSPIMASQPQDMRMPALSLTEQSHAVNVTGFKRRADTYALPSRQYGNESVKKPRHRLPASAVTVMQNWFMDHLNWPYPDDDDKKELAKITQLTLSQVVNWFTNTRKRIWIPNKQKFVERGDRERESFNQMEADLALVADGR</sequence>
<dbReference type="PROSITE" id="PS50071">
    <property type="entry name" value="HOMEOBOX_2"/>
    <property type="match status" value="1"/>
</dbReference>
<dbReference type="PANTHER" id="PTHR11850">
    <property type="entry name" value="HOMEOBOX PROTEIN TRANSCRIPTION FACTORS"/>
    <property type="match status" value="1"/>
</dbReference>
<dbReference type="InterPro" id="IPR001356">
    <property type="entry name" value="HD"/>
</dbReference>
<dbReference type="GO" id="GO:0003677">
    <property type="term" value="F:DNA binding"/>
    <property type="evidence" value="ECO:0007669"/>
    <property type="project" value="UniProtKB-UniRule"/>
</dbReference>
<dbReference type="SMART" id="SM00389">
    <property type="entry name" value="HOX"/>
    <property type="match status" value="1"/>
</dbReference>
<dbReference type="GO" id="GO:0005634">
    <property type="term" value="C:nucleus"/>
    <property type="evidence" value="ECO:0007669"/>
    <property type="project" value="UniProtKB-SubCell"/>
</dbReference>
<dbReference type="EMBL" id="HACM01002464">
    <property type="protein sequence ID" value="CRZ02906.1"/>
    <property type="molecule type" value="Transcribed_RNA"/>
</dbReference>
<dbReference type="CDD" id="cd00086">
    <property type="entry name" value="homeodomain"/>
    <property type="match status" value="1"/>
</dbReference>